<feature type="region of interest" description="Disordered" evidence="1">
    <location>
        <begin position="748"/>
        <end position="768"/>
    </location>
</feature>
<proteinExistence type="predicted"/>
<keyword evidence="3" id="KW-1185">Reference proteome</keyword>
<dbReference type="InterPro" id="IPR029058">
    <property type="entry name" value="AB_hydrolase_fold"/>
</dbReference>
<evidence type="ECO:0000256" key="1">
    <source>
        <dbReference type="SAM" id="MobiDB-lite"/>
    </source>
</evidence>
<dbReference type="RefSeq" id="WP_341843139.1">
    <property type="nucleotide sequence ID" value="NZ_CP150096.1"/>
</dbReference>
<name>A0ABZ2Z8I8_9BACT</name>
<organism evidence="2 3">
    <name type="scientific">Chitinophaga caseinilytica</name>
    <dbReference type="NCBI Taxonomy" id="2267521"/>
    <lineage>
        <taxon>Bacteria</taxon>
        <taxon>Pseudomonadati</taxon>
        <taxon>Bacteroidota</taxon>
        <taxon>Chitinophagia</taxon>
        <taxon>Chitinophagales</taxon>
        <taxon>Chitinophagaceae</taxon>
        <taxon>Chitinophaga</taxon>
    </lineage>
</organism>
<dbReference type="Gene3D" id="3.40.50.1820">
    <property type="entry name" value="alpha/beta hydrolase"/>
    <property type="match status" value="1"/>
</dbReference>
<reference evidence="2 3" key="1">
    <citation type="submission" date="2024-03" db="EMBL/GenBank/DDBJ databases">
        <title>Chitinophaga caseinilytica sp. nov., a casein hydrolysing bacterium isolated from forest soil.</title>
        <authorList>
            <person name="Lee D.S."/>
            <person name="Han D.M."/>
            <person name="Baek J.H."/>
            <person name="Choi D.G."/>
            <person name="Jeon J.H."/>
            <person name="Jeon C.O."/>
        </authorList>
    </citation>
    <scope>NUCLEOTIDE SEQUENCE [LARGE SCALE GENOMIC DNA]</scope>
    <source>
        <strain evidence="2 3">KACC 19118</strain>
    </source>
</reference>
<protein>
    <recommendedName>
        <fullName evidence="4">Alpha/beta fold hydrolase</fullName>
    </recommendedName>
</protein>
<dbReference type="Proteomes" id="UP001449657">
    <property type="component" value="Chromosome"/>
</dbReference>
<evidence type="ECO:0000313" key="3">
    <source>
        <dbReference type="Proteomes" id="UP001449657"/>
    </source>
</evidence>
<accession>A0ABZ2Z8I8</accession>
<evidence type="ECO:0008006" key="4">
    <source>
        <dbReference type="Google" id="ProtNLM"/>
    </source>
</evidence>
<feature type="compositionally biased region" description="Basic and acidic residues" evidence="1">
    <location>
        <begin position="753"/>
        <end position="763"/>
    </location>
</feature>
<dbReference type="EMBL" id="CP150096">
    <property type="protein sequence ID" value="WZN48549.1"/>
    <property type="molecule type" value="Genomic_DNA"/>
</dbReference>
<evidence type="ECO:0000313" key="2">
    <source>
        <dbReference type="EMBL" id="WZN48549.1"/>
    </source>
</evidence>
<dbReference type="SUPFAM" id="SSF53474">
    <property type="entry name" value="alpha/beta-Hydrolases"/>
    <property type="match status" value="1"/>
</dbReference>
<sequence length="831" mass="94002">MADQNGDVSPIRNWVISGDFPFDSAQASGNAFMHHNFLEQAGLEENGITPQQFDDLESLLPLTRDTSRVPYFNFISNQKDKKMAVKYLFATIEAPRDTTVYLLMYAAQYLKVWMNGQHIYTGIERQRQRKLYEEYIPVQLRKGSNRLQVKIGVKDLHSSLTHWEFSAAMATEAYARKNFSIEYHSDFVQRSIIDSGRFARIYLGPYSQDASVPYQLKDRKGRMLQTGNLSRMQPDSLNGYRRFIFPETALEQFLVLEVVTGKDTLRQDLFYGRFANFMQQLQNLRSDGLAKFGDVQLERDFAATHERLQRLVGYGLAGENPYVSFWDKSRISVGGELADFCQSLRPGGRADTKFRFGLNSFPSSLDSTIQYYYLHMPVGEKVPLLIMLPFPNENTPLEFSWWISNLDELNKTKWLADLYGFAVMWVDLRGATGTHAISSADLAETFSAASRRFSIDPDRVFVVGSSAGCATALMHAARRPDIFAGCALFGPTMSADTGGLTSLEQRMHPLVVSPNLHNAHVFVQSSEKDEKAPAAQVRQFYDLHFSRFRTSALVMTPEGSHYVSTTERAHDVFRFFADKKRVTSPDTIRFTTFSHLYTGSAWLRIQPATCGAAASVDAHIARDSIFIETRNVWQVAIRLSDLPSAARRFPILLNHQPARIVHSKDTAVVLLDAGVASAHNAHTISEVYSDAFIIVGNDENGALADSLVRHWQNRSWTNCRHIHERDLSPEMLKTHHLIVPGTYSGHSGLKKIPRPENPDRKNTLEITVSPNPYNPAKLLLTVFTDDMARPLPFRDLSLEGGYCYLDYEWAGQQYFHRRRVVAGTAAPRPAN</sequence>
<gene>
    <name evidence="2" type="ORF">WJU22_10230</name>
</gene>